<protein>
    <recommendedName>
        <fullName evidence="7">Sema domain-containing protein</fullName>
    </recommendedName>
</protein>
<accession>A0AA85F0R6</accession>
<keyword evidence="6" id="KW-0812">Transmembrane</keyword>
<dbReference type="PROSITE" id="PS51004">
    <property type="entry name" value="SEMA"/>
    <property type="match status" value="1"/>
</dbReference>
<dbReference type="Pfam" id="PF01403">
    <property type="entry name" value="Sema"/>
    <property type="match status" value="1"/>
</dbReference>
<dbReference type="PANTHER" id="PTHR11036:SF127">
    <property type="entry name" value="SEMAPHORIN-1A"/>
    <property type="match status" value="1"/>
</dbReference>
<evidence type="ECO:0000256" key="4">
    <source>
        <dbReference type="ARBA" id="ARBA00023180"/>
    </source>
</evidence>
<dbReference type="WBParaSite" id="SRDH1_30710.1">
    <property type="protein sequence ID" value="SRDH1_30710.1"/>
    <property type="gene ID" value="SRDH1_30710"/>
</dbReference>
<sequence>MILLLNNYHNSLLTSSLLLLSLVLLNNLFIQCVLLLNDEAHPHNNNRRDQDIIVNNNNNDKELFQHVEESTNVENYAYQGLRPDKYRSKSIAIESANQTAFLLKTTTEINHDKSLPVTLIKNNNVSDYKLPITKIVPNKSSLYKYSLNQDVSNKKLINNKKLSSSKYLSSWAFSLPSTQIRSTTKIVENWPLSDHRIEFIEDLIQKNIGIKFRDDDGNNNNFSQMIIIPKTSSIYLVKNRGTLLKLDMTTFEQHDKYTLPTSLKSMPECNNSWSCHSVKEISLLAKMPDERMIWICYVTHHSYENRPNLLAESGCMVPTVENLAIPLIQWENPHFNSLYPDKPPSVLNAADGFTYISAFTLEYLRIFRAYMPDWNGNFNWTGALVTDKNPTFIAEPAQILLTFETSDEIYFVLREQPNSQMSKCEINVGSSIDPLSTVEKLKRLHQPYCLTSIARLVRVCKGDPGGLPHISSNRFATFAKADLICPATNENGGYFSYTHISTAYWDNNTQLLYATFTTEKSAPVGSALCIYSLNELKASFNGPLVRTNEKQNDLKSSPVPNSFSNICSRFNSRNMTEEEVTVGRRLSLRFPYRYLPVKPLHGHALLSQTGDNWVHLQAYNLPSLTNYYQGDEQVKTSIIWIGTTKHLIQFVVYTYNDVTSPTGEKYLTDNQYKATPIICKLKEILLGRQIEAIILQLPPDRLDSNANKQLEIHGDTIWNKMNLSEQIGDASVESVRTSQVNRLFKEEVIGNAEKEEIRRIEISASYLHIMTNKQLFRLPLTRCFEYQTFDDCLNSKDPHCGWNWSEGRCSSGYLFESTVQINRLNTFSPSIDHRQRSNHQCPTKSFTFDKDKENSWTKWYDCNWITSHQIGDPVPITIHDQQSDDFNENVGDKISTKLLGSCLCRLCISQVHCVLGIQQVKNCTRFDQNWLPWSIWSDCDPTTNIQIRKRQCRSNAVCSGSSIERRSCLDDDSWFKKSNVIPKSASYYKSRINYTTQAEGYTLTHLILVVICGLLTGSLITVILIWSCRCHRSSYDEDDIAKLTNKNHIKTISTHCKSRLPYESQQTCLTTTSEPLSKHSWSLIDEKEPIWCNKSDIIAQASTDTRYEYLPPTHITPANTRFNRSVSRKPTKIRHLSTPYHDISTSVYLLSDTPSPTSVTSNPSTTSTLLKDKFTFDSFAEQNSNVLGDCKTNLINITPDNRNENNNENLGNLYLTGYFYAPIEPLHNQMLTSTNPSLPTTRISVELPEHHDYQTRQTPTISSHYNQINTGFIIPKSILVQPALSPFRENEHLNNSIINNTMITTKCIDGETFTITENPAQLS</sequence>
<dbReference type="SUPFAM" id="SSF103575">
    <property type="entry name" value="Plexin repeat"/>
    <property type="match status" value="1"/>
</dbReference>
<evidence type="ECO:0000256" key="6">
    <source>
        <dbReference type="SAM" id="Phobius"/>
    </source>
</evidence>
<organism evidence="8 9">
    <name type="scientific">Schistosoma rodhaini</name>
    <dbReference type="NCBI Taxonomy" id="6188"/>
    <lineage>
        <taxon>Eukaryota</taxon>
        <taxon>Metazoa</taxon>
        <taxon>Spiralia</taxon>
        <taxon>Lophotrochozoa</taxon>
        <taxon>Platyhelminthes</taxon>
        <taxon>Trematoda</taxon>
        <taxon>Digenea</taxon>
        <taxon>Strigeidida</taxon>
        <taxon>Schistosomatoidea</taxon>
        <taxon>Schistosomatidae</taxon>
        <taxon>Schistosoma</taxon>
    </lineage>
</organism>
<keyword evidence="2 6" id="KW-0472">Membrane</keyword>
<evidence type="ECO:0000256" key="5">
    <source>
        <dbReference type="PROSITE-ProRule" id="PRU00352"/>
    </source>
</evidence>
<feature type="domain" description="Sema" evidence="7">
    <location>
        <begin position="388"/>
        <end position="723"/>
    </location>
</feature>
<dbReference type="GO" id="GO:0045499">
    <property type="term" value="F:chemorepellent activity"/>
    <property type="evidence" value="ECO:0007669"/>
    <property type="project" value="TreeGrafter"/>
</dbReference>
<dbReference type="GO" id="GO:0030215">
    <property type="term" value="F:semaphorin receptor binding"/>
    <property type="evidence" value="ECO:0007669"/>
    <property type="project" value="InterPro"/>
</dbReference>
<feature type="transmembrane region" description="Helical" evidence="6">
    <location>
        <begin position="1003"/>
        <end position="1026"/>
    </location>
</feature>
<dbReference type="InterPro" id="IPR002165">
    <property type="entry name" value="Plexin_repeat"/>
</dbReference>
<dbReference type="Gene3D" id="3.30.1680.10">
    <property type="entry name" value="ligand-binding face of the semaphorins, domain 2"/>
    <property type="match status" value="1"/>
</dbReference>
<keyword evidence="3" id="KW-1015">Disulfide bond</keyword>
<keyword evidence="4" id="KW-0325">Glycoprotein</keyword>
<dbReference type="Gene3D" id="2.130.10.10">
    <property type="entry name" value="YVTN repeat-like/Quinoprotein amine dehydrogenase"/>
    <property type="match status" value="1"/>
</dbReference>
<dbReference type="InterPro" id="IPR000884">
    <property type="entry name" value="TSP1_rpt"/>
</dbReference>
<evidence type="ECO:0000256" key="3">
    <source>
        <dbReference type="ARBA" id="ARBA00023157"/>
    </source>
</evidence>
<proteinExistence type="predicted"/>
<evidence type="ECO:0000256" key="2">
    <source>
        <dbReference type="ARBA" id="ARBA00023136"/>
    </source>
</evidence>
<dbReference type="PANTHER" id="PTHR11036">
    <property type="entry name" value="SEMAPHORIN"/>
    <property type="match status" value="1"/>
</dbReference>
<dbReference type="SUPFAM" id="SSF101912">
    <property type="entry name" value="Sema domain"/>
    <property type="match status" value="1"/>
</dbReference>
<dbReference type="GO" id="GO:0005886">
    <property type="term" value="C:plasma membrane"/>
    <property type="evidence" value="ECO:0007669"/>
    <property type="project" value="TreeGrafter"/>
</dbReference>
<dbReference type="InterPro" id="IPR027231">
    <property type="entry name" value="Semaphorin"/>
</dbReference>
<dbReference type="Pfam" id="PF01437">
    <property type="entry name" value="PSI"/>
    <property type="match status" value="1"/>
</dbReference>
<keyword evidence="8" id="KW-1185">Reference proteome</keyword>
<dbReference type="PROSITE" id="PS50092">
    <property type="entry name" value="TSP1"/>
    <property type="match status" value="1"/>
</dbReference>
<dbReference type="InterPro" id="IPR001627">
    <property type="entry name" value="Semap_dom"/>
</dbReference>
<dbReference type="InterPro" id="IPR036352">
    <property type="entry name" value="Semap_dom_sf"/>
</dbReference>
<name>A0AA85F0R6_9TREM</name>
<dbReference type="GO" id="GO:0048731">
    <property type="term" value="P:system development"/>
    <property type="evidence" value="ECO:0007669"/>
    <property type="project" value="UniProtKB-ARBA"/>
</dbReference>
<evidence type="ECO:0000313" key="9">
    <source>
        <dbReference type="WBParaSite" id="SRDH1_30710.1"/>
    </source>
</evidence>
<comment type="subcellular location">
    <subcellularLocation>
        <location evidence="1">Membrane</location>
    </subcellularLocation>
</comment>
<dbReference type="SMART" id="SM00630">
    <property type="entry name" value="Sema"/>
    <property type="match status" value="1"/>
</dbReference>
<reference evidence="8" key="1">
    <citation type="submission" date="2022-06" db="EMBL/GenBank/DDBJ databases">
        <authorList>
            <person name="Berger JAMES D."/>
            <person name="Berger JAMES D."/>
        </authorList>
    </citation>
    <scope>NUCLEOTIDE SEQUENCE [LARGE SCALE GENOMIC DNA]</scope>
</reference>
<keyword evidence="6" id="KW-1133">Transmembrane helix</keyword>
<evidence type="ECO:0000259" key="7">
    <source>
        <dbReference type="PROSITE" id="PS51004"/>
    </source>
</evidence>
<evidence type="ECO:0000256" key="1">
    <source>
        <dbReference type="ARBA" id="ARBA00004370"/>
    </source>
</evidence>
<reference evidence="9" key="2">
    <citation type="submission" date="2023-11" db="UniProtKB">
        <authorList>
            <consortium name="WormBaseParasite"/>
        </authorList>
    </citation>
    <scope>IDENTIFICATION</scope>
</reference>
<dbReference type="InterPro" id="IPR015943">
    <property type="entry name" value="WD40/YVTN_repeat-like_dom_sf"/>
</dbReference>
<dbReference type="Proteomes" id="UP000050792">
    <property type="component" value="Unassembled WGS sequence"/>
</dbReference>
<evidence type="ECO:0000313" key="8">
    <source>
        <dbReference type="Proteomes" id="UP000050792"/>
    </source>
</evidence>
<comment type="caution">
    <text evidence="5">Lacks conserved residue(s) required for the propagation of feature annotation.</text>
</comment>
<dbReference type="GO" id="GO:0030335">
    <property type="term" value="P:positive regulation of cell migration"/>
    <property type="evidence" value="ECO:0007669"/>
    <property type="project" value="TreeGrafter"/>
</dbReference>